<organism evidence="1">
    <name type="scientific">Nothobranchius kadleci</name>
    <name type="common">African annual killifish</name>
    <dbReference type="NCBI Taxonomy" id="1051664"/>
    <lineage>
        <taxon>Eukaryota</taxon>
        <taxon>Metazoa</taxon>
        <taxon>Chordata</taxon>
        <taxon>Craniata</taxon>
        <taxon>Vertebrata</taxon>
        <taxon>Euteleostomi</taxon>
        <taxon>Actinopterygii</taxon>
        <taxon>Neopterygii</taxon>
        <taxon>Teleostei</taxon>
        <taxon>Neoteleostei</taxon>
        <taxon>Acanthomorphata</taxon>
        <taxon>Ovalentaria</taxon>
        <taxon>Atherinomorphae</taxon>
        <taxon>Cyprinodontiformes</taxon>
        <taxon>Nothobranchiidae</taxon>
        <taxon>Nothobranchius</taxon>
    </lineage>
</organism>
<reference evidence="1" key="2">
    <citation type="submission" date="2016-06" db="EMBL/GenBank/DDBJ databases">
        <title>The genome of a short-lived fish provides insights into sex chromosome evolution and the genetic control of aging.</title>
        <authorList>
            <person name="Reichwald K."/>
            <person name="Felder M."/>
            <person name="Petzold A."/>
            <person name="Koch P."/>
            <person name="Groth M."/>
            <person name="Platzer M."/>
        </authorList>
    </citation>
    <scope>NUCLEOTIDE SEQUENCE</scope>
    <source>
        <tissue evidence="1">Brain</tissue>
    </source>
</reference>
<evidence type="ECO:0000313" key="1">
    <source>
        <dbReference type="EMBL" id="SBQ41117.1"/>
    </source>
</evidence>
<name>A0A1A8E4L6_NOTKA</name>
<reference evidence="1" key="1">
    <citation type="submission" date="2016-05" db="EMBL/GenBank/DDBJ databases">
        <authorList>
            <person name="Lavstsen T."/>
            <person name="Jespersen J.S."/>
        </authorList>
    </citation>
    <scope>NUCLEOTIDE SEQUENCE</scope>
    <source>
        <tissue evidence="1">Brain</tissue>
    </source>
</reference>
<gene>
    <name evidence="1" type="primary">Nfu_g_1_016497</name>
</gene>
<feature type="non-terminal residue" evidence="1">
    <location>
        <position position="1"/>
    </location>
</feature>
<feature type="non-terminal residue" evidence="1">
    <location>
        <position position="131"/>
    </location>
</feature>
<sequence>QQPVPVARMGVAPVGDSTPTLFQLFCSPPHQSGFFTSHSLCLPHLLLHLPLLTADVGFPGEQEREGRKSSTEFIILHLDISCTKSEFDKVKNNNLQRFITGAAPGFHFWVGHGNFGRTLISSDLSEAGRSR</sequence>
<dbReference type="AlphaFoldDB" id="A0A1A8E4L6"/>
<dbReference type="EMBL" id="HAEA01012637">
    <property type="protein sequence ID" value="SBQ41117.1"/>
    <property type="molecule type" value="Transcribed_RNA"/>
</dbReference>
<accession>A0A1A8E4L6</accession>
<protein>
    <submittedName>
        <fullName evidence="1">Uncharacterized protein</fullName>
    </submittedName>
</protein>
<proteinExistence type="predicted"/>